<proteinExistence type="predicted"/>
<name>K6ZI02_9ALTE</name>
<dbReference type="RefSeq" id="WP_006013615.1">
    <property type="nucleotide sequence ID" value="NZ_AUAV01000005.1"/>
</dbReference>
<accession>K6ZI02</accession>
<protein>
    <submittedName>
        <fullName evidence="1">Uncharacterized protein</fullName>
    </submittedName>
</protein>
<dbReference type="AlphaFoldDB" id="K6ZI02"/>
<sequence>MTLLVQHFIDRKAKQLAFYMRSYWQNELPYAELECFLWDTFEEWSLVKNPQSQAYSHKERIFWHVLHQTHYWEEPLIRNDDCIKTQLLMCILCLEGQGLCPLDVVGIRP</sequence>
<keyword evidence="2" id="KW-1185">Reference proteome</keyword>
<reference evidence="2" key="1">
    <citation type="journal article" date="2014" name="Environ. Microbiol.">
        <title>Comparative genomics of the marine bacterial genus Glaciecola reveals the high degree of genomic diversity and genomic characteristic for cold adaptation.</title>
        <authorList>
            <person name="Qin Q.L."/>
            <person name="Xie B.B."/>
            <person name="Yu Y."/>
            <person name="Shu Y.L."/>
            <person name="Rong J.C."/>
            <person name="Zhang Y.J."/>
            <person name="Zhao D.L."/>
            <person name="Chen X.L."/>
            <person name="Zhang X.Y."/>
            <person name="Chen B."/>
            <person name="Zhou B.C."/>
            <person name="Zhang Y.Z."/>
        </authorList>
    </citation>
    <scope>NUCLEOTIDE SEQUENCE [LARGE SCALE GENOMIC DNA]</scope>
    <source>
        <strain evidence="2">ACAM 615</strain>
    </source>
</reference>
<dbReference type="STRING" id="1121922.GCA_000428905_01234"/>
<comment type="caution">
    <text evidence="1">The sequence shown here is derived from an EMBL/GenBank/DDBJ whole genome shotgun (WGS) entry which is preliminary data.</text>
</comment>
<dbReference type="Proteomes" id="UP000006251">
    <property type="component" value="Unassembled WGS sequence"/>
</dbReference>
<organism evidence="1 2">
    <name type="scientific">Brumicola pallidula DSM 14239 = ACAM 615</name>
    <dbReference type="NCBI Taxonomy" id="1121922"/>
    <lineage>
        <taxon>Bacteria</taxon>
        <taxon>Pseudomonadati</taxon>
        <taxon>Pseudomonadota</taxon>
        <taxon>Gammaproteobacteria</taxon>
        <taxon>Alteromonadales</taxon>
        <taxon>Alteromonadaceae</taxon>
        <taxon>Brumicola</taxon>
    </lineage>
</organism>
<evidence type="ECO:0000313" key="2">
    <source>
        <dbReference type="Proteomes" id="UP000006251"/>
    </source>
</evidence>
<gene>
    <name evidence="1" type="ORF">GPAL_3126</name>
</gene>
<evidence type="ECO:0000313" key="1">
    <source>
        <dbReference type="EMBL" id="GAC29977.1"/>
    </source>
</evidence>
<dbReference type="EMBL" id="BAEQ01000051">
    <property type="protein sequence ID" value="GAC29977.1"/>
    <property type="molecule type" value="Genomic_DNA"/>
</dbReference>